<proteinExistence type="predicted"/>
<organism evidence="2">
    <name type="scientific">Paenibacillus sp. BIHB 4019</name>
    <dbReference type="NCBI Taxonomy" id="1870819"/>
    <lineage>
        <taxon>Bacteria</taxon>
        <taxon>Bacillati</taxon>
        <taxon>Bacillota</taxon>
        <taxon>Bacilli</taxon>
        <taxon>Bacillales</taxon>
        <taxon>Paenibacillaceae</taxon>
        <taxon>Paenibacillus</taxon>
    </lineage>
</organism>
<protein>
    <submittedName>
        <fullName evidence="2">Uncharacterized protein</fullName>
    </submittedName>
</protein>
<feature type="region of interest" description="Disordered" evidence="1">
    <location>
        <begin position="37"/>
        <end position="83"/>
    </location>
</feature>
<dbReference type="AlphaFoldDB" id="A0A1B2DPT4"/>
<evidence type="ECO:0000256" key="1">
    <source>
        <dbReference type="SAM" id="MobiDB-lite"/>
    </source>
</evidence>
<dbReference type="RefSeq" id="WP_099520716.1">
    <property type="nucleotide sequence ID" value="NZ_CP016808.1"/>
</dbReference>
<name>A0A1B2DPT4_9BACL</name>
<feature type="compositionally biased region" description="Polar residues" evidence="1">
    <location>
        <begin position="43"/>
        <end position="63"/>
    </location>
</feature>
<gene>
    <name evidence="2" type="ORF">BBD42_26970</name>
</gene>
<dbReference type="EMBL" id="CP016808">
    <property type="protein sequence ID" value="ANY69726.1"/>
    <property type="molecule type" value="Genomic_DNA"/>
</dbReference>
<reference evidence="2" key="1">
    <citation type="submission" date="2016-08" db="EMBL/GenBank/DDBJ databases">
        <title>Complete Genome Seqeunce of Paenibacillus sp. BIHB 4019 from tea rhizoplane.</title>
        <authorList>
            <person name="Thakur R."/>
            <person name="Swarnkar M.K."/>
            <person name="Gulati A."/>
        </authorList>
    </citation>
    <scope>NUCLEOTIDE SEQUENCE [LARGE SCALE GENOMIC DNA]</scope>
    <source>
        <strain evidence="2">BIHB4019</strain>
    </source>
</reference>
<sequence length="83" mass="8707">MSINVVRRSFLFAGSTDEGNERECCGLTLQAASLLDVPGEGNGESNASDSDLAKSQNRNSVNPNRVIRKSNNDSAILPAAAPS</sequence>
<evidence type="ECO:0000313" key="2">
    <source>
        <dbReference type="EMBL" id="ANY69726.1"/>
    </source>
</evidence>
<accession>A0A1B2DPT4</accession>